<comment type="subcellular location">
    <subcellularLocation>
        <location evidence="1">Endomembrane system</location>
        <topology evidence="1">Multi-pass membrane protein</topology>
    </subcellularLocation>
</comment>
<feature type="compositionally biased region" description="Basic and acidic residues" evidence="9">
    <location>
        <begin position="181"/>
        <end position="198"/>
    </location>
</feature>
<keyword evidence="5 10" id="KW-0812">Transmembrane</keyword>
<evidence type="ECO:0000256" key="9">
    <source>
        <dbReference type="SAM" id="MobiDB-lite"/>
    </source>
</evidence>
<evidence type="ECO:0000259" key="11">
    <source>
        <dbReference type="Pfam" id="PF01699"/>
    </source>
</evidence>
<feature type="compositionally biased region" description="Acidic residues" evidence="9">
    <location>
        <begin position="238"/>
        <end position="254"/>
    </location>
</feature>
<evidence type="ECO:0000259" key="12">
    <source>
        <dbReference type="Pfam" id="PF03733"/>
    </source>
</evidence>
<evidence type="ECO:0000256" key="5">
    <source>
        <dbReference type="ARBA" id="ARBA00022692"/>
    </source>
</evidence>
<dbReference type="AlphaFoldDB" id="A0A061B952"/>
<feature type="transmembrane region" description="Helical" evidence="10">
    <location>
        <begin position="323"/>
        <end position="346"/>
    </location>
</feature>
<feature type="transmembrane region" description="Helical" evidence="10">
    <location>
        <begin position="572"/>
        <end position="591"/>
    </location>
</feature>
<keyword evidence="3" id="KW-0813">Transport</keyword>
<dbReference type="InterPro" id="IPR005185">
    <property type="entry name" value="YccF"/>
</dbReference>
<gene>
    <name evidence="13" type="ORF">CYFA0S_12e00408g</name>
</gene>
<feature type="region of interest" description="Disordered" evidence="9">
    <location>
        <begin position="181"/>
        <end position="268"/>
    </location>
</feature>
<feature type="compositionally biased region" description="Polar residues" evidence="9">
    <location>
        <begin position="75"/>
        <end position="87"/>
    </location>
</feature>
<dbReference type="InterPro" id="IPR004837">
    <property type="entry name" value="NaCa_Exmemb"/>
</dbReference>
<dbReference type="GO" id="GO:0005774">
    <property type="term" value="C:vacuolar membrane"/>
    <property type="evidence" value="ECO:0007669"/>
    <property type="project" value="UniProtKB-ARBA"/>
</dbReference>
<evidence type="ECO:0000256" key="4">
    <source>
        <dbReference type="ARBA" id="ARBA00022553"/>
    </source>
</evidence>
<dbReference type="OrthoDB" id="16982at2759"/>
<evidence type="ECO:0000256" key="2">
    <source>
        <dbReference type="ARBA" id="ARBA00008170"/>
    </source>
</evidence>
<protein>
    <submittedName>
        <fullName evidence="13">CYFA0S12e00408g1_1</fullName>
    </submittedName>
</protein>
<evidence type="ECO:0000313" key="13">
    <source>
        <dbReference type="EMBL" id="CDR43425.1"/>
    </source>
</evidence>
<feature type="transmembrane region" description="Helical" evidence="10">
    <location>
        <begin position="639"/>
        <end position="659"/>
    </location>
</feature>
<dbReference type="PhylomeDB" id="A0A061B952"/>
<dbReference type="GO" id="GO:0015369">
    <property type="term" value="F:calcium:proton antiporter activity"/>
    <property type="evidence" value="ECO:0007669"/>
    <property type="project" value="TreeGrafter"/>
</dbReference>
<feature type="transmembrane region" description="Helical" evidence="10">
    <location>
        <begin position="773"/>
        <end position="793"/>
    </location>
</feature>
<feature type="compositionally biased region" description="Low complexity" evidence="9">
    <location>
        <begin position="35"/>
        <end position="72"/>
    </location>
</feature>
<evidence type="ECO:0000256" key="3">
    <source>
        <dbReference type="ARBA" id="ARBA00022448"/>
    </source>
</evidence>
<feature type="region of interest" description="Disordered" evidence="9">
    <location>
        <begin position="1"/>
        <end position="111"/>
    </location>
</feature>
<feature type="transmembrane region" description="Helical" evidence="10">
    <location>
        <begin position="855"/>
        <end position="872"/>
    </location>
</feature>
<feature type="transmembrane region" description="Helical" evidence="10">
    <location>
        <begin position="925"/>
        <end position="945"/>
    </location>
</feature>
<feature type="transmembrane region" description="Helical" evidence="10">
    <location>
        <begin position="606"/>
        <end position="627"/>
    </location>
</feature>
<accession>A0A061B952</accession>
<keyword evidence="4" id="KW-0597">Phosphoprotein</keyword>
<proteinExistence type="inferred from homology"/>
<organism evidence="13">
    <name type="scientific">Cyberlindnera fabianii</name>
    <name type="common">Yeast</name>
    <name type="synonym">Hansenula fabianii</name>
    <dbReference type="NCBI Taxonomy" id="36022"/>
    <lineage>
        <taxon>Eukaryota</taxon>
        <taxon>Fungi</taxon>
        <taxon>Dikarya</taxon>
        <taxon>Ascomycota</taxon>
        <taxon>Saccharomycotina</taxon>
        <taxon>Saccharomycetes</taxon>
        <taxon>Phaffomycetales</taxon>
        <taxon>Phaffomycetaceae</taxon>
        <taxon>Cyberlindnera</taxon>
    </lineage>
</organism>
<feature type="domain" description="Sodium/calcium exchanger membrane region" evidence="11">
    <location>
        <begin position="606"/>
        <end position="741"/>
    </location>
</feature>
<dbReference type="Gene3D" id="1.20.1420.30">
    <property type="entry name" value="NCX, central ion-binding region"/>
    <property type="match status" value="1"/>
</dbReference>
<name>A0A061B952_CYBFA</name>
<dbReference type="PANTHER" id="PTHR31503">
    <property type="entry name" value="VACUOLAR CALCIUM ION TRANSPORTER"/>
    <property type="match status" value="1"/>
</dbReference>
<feature type="compositionally biased region" description="Basic and acidic residues" evidence="9">
    <location>
        <begin position="1"/>
        <end position="13"/>
    </location>
</feature>
<dbReference type="GO" id="GO:0006874">
    <property type="term" value="P:intracellular calcium ion homeostasis"/>
    <property type="evidence" value="ECO:0007669"/>
    <property type="project" value="TreeGrafter"/>
</dbReference>
<evidence type="ECO:0000256" key="10">
    <source>
        <dbReference type="SAM" id="Phobius"/>
    </source>
</evidence>
<evidence type="ECO:0000256" key="8">
    <source>
        <dbReference type="ARBA" id="ARBA00023136"/>
    </source>
</evidence>
<feature type="transmembrane region" description="Helical" evidence="10">
    <location>
        <begin position="990"/>
        <end position="1010"/>
    </location>
</feature>
<sequence length="1030" mass="115002">MPQEKANDRETNRSADSSTVINRGAAPRQLSNPMATTALAASLTQAQAPSQGQGQSSAQAQSQAAQASTSGADLYSNTSSLNHTVKQNAKRKKRPVIQKTPSYNFPPGQSKYIYSVDDDADELELDMEREYLEGYNDALRYRYKKSTKNLKDAADNDDIQNLTSEVVTNLINADANLRKLENRESDSHKHQTGDDHGLTARGSRLTSNIQAEQVSNFDEDDEIQTITPKDSQRQTEPEQYDAGDGPEDDDDDNDDKNSISSEESFTLRARQDAINETHPFGIRIWKPALYKKVRSVQREADKDIHDSGSVKKNIGWQVYFTNLIWSLTVGLIFFILCMIGTAILVISGSTAYAKVMYNLGAYLMFPFGKVVYLKKDENYLSEDRNEGTTVHEYERWRDGEQNKLFFSSAFTHNNGNGPSDEPMTPSLQPHNGDNLANSQRLAPLRSVDRGVIEGATASGNDDYDDDDHRKLRFFGRGDWSLARIVFYVYFYIILEPLFLIVWLACWLGVITIPMAKVVQTLTDHLRRHPLAIFYKFDSVLPSERVKDSNILICTYRSCGWHYYKYTIEGTNIFFINLMAVVIFTIVDFYFLKEFLELNIFITNESVVFQLCLLSIIPLAYFIGQAVASISAQSSMGVGAVINAFFSTVVEIFLYCVALNQEKGSLVEGSLIGSILAAVLLLPGMSMCAGAFIRKTQRYNPASAGVSCTMLLFSLCVMFAPTIFHQIYGTYEIECTPCKNISSEVLLTKSCQTCHFFQPPLQIDQLFKQVLKPYSVVCAILLFLAYTVGLWFTLRTHAALIWQTPISDPKPKLPATTSAENVLISHHSTPQQTSANAAPEAGGHDAPNWSRSKSTIVLLGATLLYAVIAEILVDCVDSVLANFPINPKFLGITIFALVPNTTEFLNAISFATHGNVALSMEIGSAYALQVCLIQIPSLVLYSLFFINPEEFDTWNIKDKMFTLIFPNWDVIASVVSVMLFTYIYAEGKSNYFKGSILILIYCVVMIGFYYTGRIESNGLAKTAFTVMNDLN</sequence>
<evidence type="ECO:0000256" key="1">
    <source>
        <dbReference type="ARBA" id="ARBA00004127"/>
    </source>
</evidence>
<dbReference type="Pfam" id="PF01699">
    <property type="entry name" value="Na_Ca_ex"/>
    <property type="match status" value="2"/>
</dbReference>
<dbReference type="InterPro" id="IPR044880">
    <property type="entry name" value="NCX_ion-bd_dom_sf"/>
</dbReference>
<dbReference type="PANTHER" id="PTHR31503:SF10">
    <property type="entry name" value="VNX1 PROTEIN"/>
    <property type="match status" value="1"/>
</dbReference>
<feature type="domain" description="Sodium/calcium exchanger membrane region" evidence="11">
    <location>
        <begin position="853"/>
        <end position="1008"/>
    </location>
</feature>
<dbReference type="Pfam" id="PF03733">
    <property type="entry name" value="YccF"/>
    <property type="match status" value="1"/>
</dbReference>
<feature type="domain" description="Inner membrane component" evidence="12">
    <location>
        <begin position="321"/>
        <end position="369"/>
    </location>
</feature>
<dbReference type="EMBL" id="LK052897">
    <property type="protein sequence ID" value="CDR43425.1"/>
    <property type="molecule type" value="Genomic_DNA"/>
</dbReference>
<feature type="compositionally biased region" description="Polar residues" evidence="9">
    <location>
        <begin position="204"/>
        <end position="216"/>
    </location>
</feature>
<comment type="similarity">
    <text evidence="2">Belongs to the Ca(2+):cation antiporter (CaCA) (TC 2.A.19) family.</text>
</comment>
<feature type="transmembrane region" description="Helical" evidence="10">
    <location>
        <begin position="966"/>
        <end position="984"/>
    </location>
</feature>
<dbReference type="FunFam" id="1.20.1420.30:FF:000014">
    <property type="entry name" value="Cation/H+ exchanger protein 2"/>
    <property type="match status" value="1"/>
</dbReference>
<feature type="transmembrane region" description="Helical" evidence="10">
    <location>
        <begin position="671"/>
        <end position="692"/>
    </location>
</feature>
<keyword evidence="6 10" id="KW-1133">Transmembrane helix</keyword>
<keyword evidence="8 10" id="KW-0472">Membrane</keyword>
<reference evidence="13" key="1">
    <citation type="journal article" date="2014" name="Genome Announc.">
        <title>Genome sequence of the yeast Cyberlindnera fabianii (Hansenula fabianii).</title>
        <authorList>
            <person name="Freel K.C."/>
            <person name="Sarilar V."/>
            <person name="Neuveglise C."/>
            <person name="Devillers H."/>
            <person name="Friedrich A."/>
            <person name="Schacherer J."/>
        </authorList>
    </citation>
    <scope>NUCLEOTIDE SEQUENCE</scope>
    <source>
        <strain evidence="13">YJS4271</strain>
    </source>
</reference>
<evidence type="ECO:0000256" key="6">
    <source>
        <dbReference type="ARBA" id="ARBA00022989"/>
    </source>
</evidence>
<keyword evidence="7" id="KW-0406">Ion transport</keyword>
<evidence type="ECO:0000256" key="7">
    <source>
        <dbReference type="ARBA" id="ARBA00023065"/>
    </source>
</evidence>
<dbReference type="GO" id="GO:0012505">
    <property type="term" value="C:endomembrane system"/>
    <property type="evidence" value="ECO:0007669"/>
    <property type="project" value="UniProtKB-SubCell"/>
</dbReference>
<dbReference type="InterPro" id="IPR004713">
    <property type="entry name" value="CaH_exchang"/>
</dbReference>
<feature type="transmembrane region" description="Helical" evidence="10">
    <location>
        <begin position="704"/>
        <end position="723"/>
    </location>
</feature>